<feature type="region of interest" description="Disordered" evidence="1">
    <location>
        <begin position="19"/>
        <end position="41"/>
    </location>
</feature>
<organism evidence="2 3">
    <name type="scientific">Capsulimonas corticalis</name>
    <dbReference type="NCBI Taxonomy" id="2219043"/>
    <lineage>
        <taxon>Bacteria</taxon>
        <taxon>Bacillati</taxon>
        <taxon>Armatimonadota</taxon>
        <taxon>Armatimonadia</taxon>
        <taxon>Capsulimonadales</taxon>
        <taxon>Capsulimonadaceae</taxon>
        <taxon>Capsulimonas</taxon>
    </lineage>
</organism>
<feature type="compositionally biased region" description="Polar residues" evidence="1">
    <location>
        <begin position="32"/>
        <end position="41"/>
    </location>
</feature>
<proteinExistence type="predicted"/>
<dbReference type="AlphaFoldDB" id="A0A402D6W9"/>
<protein>
    <submittedName>
        <fullName evidence="2">Uncharacterized protein</fullName>
    </submittedName>
</protein>
<keyword evidence="3" id="KW-1185">Reference proteome</keyword>
<dbReference type="EMBL" id="AP025739">
    <property type="protein sequence ID" value="BDI31574.1"/>
    <property type="molecule type" value="Genomic_DNA"/>
</dbReference>
<name>A0A402D6W9_9BACT</name>
<evidence type="ECO:0000256" key="1">
    <source>
        <dbReference type="SAM" id="MobiDB-lite"/>
    </source>
</evidence>
<sequence length="68" mass="7991">MTDQPDEIQYDNCVIEDIEAHPEDEGRPGSWQPKTRNARNSQAMKQLKKMMDEFETNERPKTIGRRAK</sequence>
<evidence type="ECO:0000313" key="3">
    <source>
        <dbReference type="Proteomes" id="UP000287394"/>
    </source>
</evidence>
<dbReference type="RefSeq" id="WP_119325200.1">
    <property type="nucleotide sequence ID" value="NZ_AP025739.1"/>
</dbReference>
<dbReference type="KEGG" id="ccot:CCAX7_36250"/>
<evidence type="ECO:0000313" key="2">
    <source>
        <dbReference type="EMBL" id="BDI31574.1"/>
    </source>
</evidence>
<gene>
    <name evidence="2" type="ORF">CCAX7_36250</name>
</gene>
<reference evidence="2 3" key="1">
    <citation type="journal article" date="2019" name="Int. J. Syst. Evol. Microbiol.">
        <title>Capsulimonas corticalis gen. nov., sp. nov., an aerobic capsulated bacterium, of a novel bacterial order, Capsulimonadales ord. nov., of the class Armatimonadia of the phylum Armatimonadetes.</title>
        <authorList>
            <person name="Li J."/>
            <person name="Kudo C."/>
            <person name="Tonouchi A."/>
        </authorList>
    </citation>
    <scope>NUCLEOTIDE SEQUENCE [LARGE SCALE GENOMIC DNA]</scope>
    <source>
        <strain evidence="2 3">AX-7</strain>
    </source>
</reference>
<accession>A0A402D6W9</accession>
<dbReference type="Proteomes" id="UP000287394">
    <property type="component" value="Chromosome"/>
</dbReference>